<name>A0ABY5DG91_9ACTN</name>
<dbReference type="RefSeq" id="WP_254421275.1">
    <property type="nucleotide sequence ID" value="NZ_BAAAJB010000031.1"/>
</dbReference>
<evidence type="ECO:0000313" key="2">
    <source>
        <dbReference type="Proteomes" id="UP001055940"/>
    </source>
</evidence>
<dbReference type="EMBL" id="CP099837">
    <property type="protein sequence ID" value="USY22503.1"/>
    <property type="molecule type" value="Genomic_DNA"/>
</dbReference>
<proteinExistence type="predicted"/>
<reference evidence="1" key="1">
    <citation type="submission" date="2022-06" db="EMBL/GenBank/DDBJ databases">
        <authorList>
            <person name="Ping M."/>
        </authorList>
    </citation>
    <scope>NUCLEOTIDE SEQUENCE</scope>
    <source>
        <strain evidence="1">JCM11759T</strain>
    </source>
</reference>
<keyword evidence="2" id="KW-1185">Reference proteome</keyword>
<evidence type="ECO:0000313" key="1">
    <source>
        <dbReference type="EMBL" id="USY22503.1"/>
    </source>
</evidence>
<organism evidence="1 2">
    <name type="scientific">Nocardiopsis exhalans</name>
    <dbReference type="NCBI Taxonomy" id="163604"/>
    <lineage>
        <taxon>Bacteria</taxon>
        <taxon>Bacillati</taxon>
        <taxon>Actinomycetota</taxon>
        <taxon>Actinomycetes</taxon>
        <taxon>Streptosporangiales</taxon>
        <taxon>Nocardiopsidaceae</taxon>
        <taxon>Nocardiopsis</taxon>
    </lineage>
</organism>
<protein>
    <submittedName>
        <fullName evidence="1">Uncharacterized protein</fullName>
    </submittedName>
</protein>
<gene>
    <name evidence="1" type="ORF">NE857_13345</name>
</gene>
<dbReference type="Proteomes" id="UP001055940">
    <property type="component" value="Chromosome"/>
</dbReference>
<sequence>MHDVVQTLAHVAPQGPGATLLCLRGVVDRGDPYSYDSLAQEATTDLCARYLSEFWENIADDDNLLTALREVLTVFVVAGHPPAIDLSRQLGEAFR</sequence>
<accession>A0ABY5DG91</accession>